<name>A0A8X6PA79_NEPPI</name>
<evidence type="ECO:0000256" key="3">
    <source>
        <dbReference type="ARBA" id="ARBA00022448"/>
    </source>
</evidence>
<comment type="similarity">
    <text evidence="2">Belongs to the glutamate-gated ion channel (TC 1.A.10.1) family.</text>
</comment>
<dbReference type="InterPro" id="IPR001320">
    <property type="entry name" value="Iontro_rcpt_C"/>
</dbReference>
<keyword evidence="12" id="KW-0407">Ion channel</keyword>
<evidence type="ECO:0000256" key="15">
    <source>
        <dbReference type="SAM" id="Phobius"/>
    </source>
</evidence>
<dbReference type="GO" id="GO:0015276">
    <property type="term" value="F:ligand-gated monoatomic ion channel activity"/>
    <property type="evidence" value="ECO:0007669"/>
    <property type="project" value="InterPro"/>
</dbReference>
<dbReference type="OrthoDB" id="6415506at2759"/>
<keyword evidence="3" id="KW-0813">Transport</keyword>
<comment type="caution">
    <text evidence="18">The sequence shown here is derived from an EMBL/GenBank/DDBJ whole genome shotgun (WGS) entry which is preliminary data.</text>
</comment>
<keyword evidence="6 15" id="KW-1133">Transmembrane helix</keyword>
<evidence type="ECO:0000256" key="1">
    <source>
        <dbReference type="ARBA" id="ARBA00004651"/>
    </source>
</evidence>
<feature type="transmembrane region" description="Helical" evidence="15">
    <location>
        <begin position="373"/>
        <end position="395"/>
    </location>
</feature>
<evidence type="ECO:0000256" key="2">
    <source>
        <dbReference type="ARBA" id="ARBA00008685"/>
    </source>
</evidence>
<proteinExistence type="inferred from homology"/>
<keyword evidence="7" id="KW-0406">Ion transport</keyword>
<keyword evidence="9 18" id="KW-0675">Receptor</keyword>
<accession>A0A8X6PA79</accession>
<feature type="binding site" evidence="13">
    <location>
        <position position="93"/>
    </location>
    <ligand>
        <name>L-glutamate</name>
        <dbReference type="ChEBI" id="CHEBI:29985"/>
    </ligand>
</feature>
<evidence type="ECO:0000256" key="5">
    <source>
        <dbReference type="ARBA" id="ARBA00022692"/>
    </source>
</evidence>
<organism evidence="18 19">
    <name type="scientific">Nephila pilipes</name>
    <name type="common">Giant wood spider</name>
    <name type="synonym">Nephila maculata</name>
    <dbReference type="NCBI Taxonomy" id="299642"/>
    <lineage>
        <taxon>Eukaryota</taxon>
        <taxon>Metazoa</taxon>
        <taxon>Ecdysozoa</taxon>
        <taxon>Arthropoda</taxon>
        <taxon>Chelicerata</taxon>
        <taxon>Arachnida</taxon>
        <taxon>Araneae</taxon>
        <taxon>Araneomorphae</taxon>
        <taxon>Entelegynae</taxon>
        <taxon>Araneoidea</taxon>
        <taxon>Nephilidae</taxon>
        <taxon>Nephila</taxon>
    </lineage>
</organism>
<keyword evidence="19" id="KW-1185">Reference proteome</keyword>
<feature type="domain" description="Ionotropic glutamate receptor C-terminal" evidence="16">
    <location>
        <begin position="132"/>
        <end position="382"/>
    </location>
</feature>
<dbReference type="Gene3D" id="1.10.287.70">
    <property type="match status" value="1"/>
</dbReference>
<evidence type="ECO:0000256" key="13">
    <source>
        <dbReference type="PIRSR" id="PIRSR601508-1"/>
    </source>
</evidence>
<dbReference type="GO" id="GO:0005886">
    <property type="term" value="C:plasma membrane"/>
    <property type="evidence" value="ECO:0007669"/>
    <property type="project" value="UniProtKB-SubCell"/>
</dbReference>
<dbReference type="GO" id="GO:0050906">
    <property type="term" value="P:detection of stimulus involved in sensory perception"/>
    <property type="evidence" value="ECO:0007669"/>
    <property type="project" value="UniProtKB-ARBA"/>
</dbReference>
<dbReference type="PANTHER" id="PTHR42643:SF30">
    <property type="entry name" value="IONOTROPIC RECEPTOR 40A-RELATED"/>
    <property type="match status" value="1"/>
</dbReference>
<dbReference type="InterPro" id="IPR001508">
    <property type="entry name" value="Iono_Glu_rcpt_met"/>
</dbReference>
<evidence type="ECO:0000256" key="11">
    <source>
        <dbReference type="ARBA" id="ARBA00023286"/>
    </source>
</evidence>
<dbReference type="AlphaFoldDB" id="A0A8X6PA79"/>
<protein>
    <submittedName>
        <fullName evidence="18">Glutamate receptor ionotropic, delta-1</fullName>
    </submittedName>
</protein>
<evidence type="ECO:0000313" key="19">
    <source>
        <dbReference type="Proteomes" id="UP000887013"/>
    </source>
</evidence>
<comment type="subcellular location">
    <subcellularLocation>
        <location evidence="1">Cell membrane</location>
        <topology evidence="1">Multi-pass membrane protein</topology>
    </subcellularLocation>
</comment>
<dbReference type="SUPFAM" id="SSF53850">
    <property type="entry name" value="Periplasmic binding protein-like II"/>
    <property type="match status" value="1"/>
</dbReference>
<evidence type="ECO:0000313" key="18">
    <source>
        <dbReference type="EMBL" id="GFT54305.1"/>
    </source>
</evidence>
<evidence type="ECO:0000256" key="4">
    <source>
        <dbReference type="ARBA" id="ARBA00022475"/>
    </source>
</evidence>
<dbReference type="PANTHER" id="PTHR42643">
    <property type="entry name" value="IONOTROPIC RECEPTOR 20A-RELATED"/>
    <property type="match status" value="1"/>
</dbReference>
<dbReference type="InterPro" id="IPR052192">
    <property type="entry name" value="Insect_Ionotropic_Sensory_Rcpt"/>
</dbReference>
<keyword evidence="4" id="KW-1003">Cell membrane</keyword>
<dbReference type="GO" id="GO:0038023">
    <property type="term" value="F:signaling receptor activity"/>
    <property type="evidence" value="ECO:0007669"/>
    <property type="project" value="InterPro"/>
</dbReference>
<dbReference type="Pfam" id="PF00060">
    <property type="entry name" value="Lig_chan"/>
    <property type="match status" value="1"/>
</dbReference>
<evidence type="ECO:0000259" key="16">
    <source>
        <dbReference type="Pfam" id="PF00060"/>
    </source>
</evidence>
<evidence type="ECO:0000256" key="10">
    <source>
        <dbReference type="ARBA" id="ARBA00023180"/>
    </source>
</evidence>
<evidence type="ECO:0000256" key="8">
    <source>
        <dbReference type="ARBA" id="ARBA00023136"/>
    </source>
</evidence>
<dbReference type="PRINTS" id="PR00177">
    <property type="entry name" value="NMDARECEPTOR"/>
</dbReference>
<feature type="transmembrane region" description="Helical" evidence="15">
    <location>
        <begin position="185"/>
        <end position="208"/>
    </location>
</feature>
<feature type="binding site" evidence="13">
    <location>
        <position position="88"/>
    </location>
    <ligand>
        <name>L-glutamate</name>
        <dbReference type="ChEBI" id="CHEBI:29985"/>
    </ligand>
</feature>
<keyword evidence="8 15" id="KW-0472">Membrane</keyword>
<feature type="domain" description="Ionotropic glutamate receptor L-glutamate and glycine-binding" evidence="17">
    <location>
        <begin position="25"/>
        <end position="105"/>
    </location>
</feature>
<keyword evidence="5 15" id="KW-0812">Transmembrane</keyword>
<dbReference type="EMBL" id="BMAW01017507">
    <property type="protein sequence ID" value="GFT54305.1"/>
    <property type="molecule type" value="Genomic_DNA"/>
</dbReference>
<evidence type="ECO:0000256" key="6">
    <source>
        <dbReference type="ARBA" id="ARBA00022989"/>
    </source>
</evidence>
<feature type="site" description="Crucial to convey clamshell closure to channel opening" evidence="14">
    <location>
        <position position="217"/>
    </location>
</feature>
<dbReference type="Pfam" id="PF10613">
    <property type="entry name" value="Lig_chan-Glu_bd"/>
    <property type="match status" value="1"/>
</dbReference>
<keyword evidence="11" id="KW-1071">Ligand-gated ion channel</keyword>
<keyword evidence="10" id="KW-0325">Glycoprotein</keyword>
<reference evidence="18" key="1">
    <citation type="submission" date="2020-08" db="EMBL/GenBank/DDBJ databases">
        <title>Multicomponent nature underlies the extraordinary mechanical properties of spider dragline silk.</title>
        <authorList>
            <person name="Kono N."/>
            <person name="Nakamura H."/>
            <person name="Mori M."/>
            <person name="Yoshida Y."/>
            <person name="Ohtoshi R."/>
            <person name="Malay A.D."/>
            <person name="Moran D.A.P."/>
            <person name="Tomita M."/>
            <person name="Numata K."/>
            <person name="Arakawa K."/>
        </authorList>
    </citation>
    <scope>NUCLEOTIDE SEQUENCE</scope>
</reference>
<dbReference type="InterPro" id="IPR019594">
    <property type="entry name" value="Glu/Gly-bd"/>
</dbReference>
<evidence type="ECO:0000259" key="17">
    <source>
        <dbReference type="Pfam" id="PF10613"/>
    </source>
</evidence>
<gene>
    <name evidence="18" type="primary">GRID1_0</name>
    <name evidence="18" type="ORF">NPIL_104631</name>
</gene>
<sequence length="404" mass="45663">MNSSKRLKVAVAPFPKVLDIHLLENGELGIAGYEGKFLLIILKELGLDYEFVIPEDREIGIVKLDGNSTGLIKMILMEEVDLAFSAISVVEERWNAVKMSKGYYVYETCVNSFNPGNLNPAFSFIYPFDFTMLISLFIVLIITSFVLTKLRGRNHSIFGTLFELIAIMLRQPLPAAKSTPDANILILFWLIYAFVISSSYSATLLSFLTKPLQGTPIRTIHELSTAVQTGTHQIYVLPVYVPFLLKSEERHLRQLGEIILRNNWIIGSDNISSMHYITHHSSQILPRIVAKLYFGTREDVYISSETIFSRSVAFAYSKHFCCISKLNWILTKLSGSGILEKLLRDVSLKIYLKSQNKTVIDESHSLHLTDLTGVFMLLAVGCAFSVIALFGEIVFSRVYRKIRI</sequence>
<evidence type="ECO:0000256" key="7">
    <source>
        <dbReference type="ARBA" id="ARBA00023065"/>
    </source>
</evidence>
<evidence type="ECO:0000256" key="12">
    <source>
        <dbReference type="ARBA" id="ARBA00023303"/>
    </source>
</evidence>
<dbReference type="Gene3D" id="3.40.190.10">
    <property type="entry name" value="Periplasmic binding protein-like II"/>
    <property type="match status" value="1"/>
</dbReference>
<feature type="transmembrane region" description="Helical" evidence="15">
    <location>
        <begin position="130"/>
        <end position="150"/>
    </location>
</feature>
<evidence type="ECO:0000256" key="14">
    <source>
        <dbReference type="PIRSR" id="PIRSR601508-2"/>
    </source>
</evidence>
<evidence type="ECO:0000256" key="9">
    <source>
        <dbReference type="ARBA" id="ARBA00023170"/>
    </source>
</evidence>
<dbReference type="Proteomes" id="UP000887013">
    <property type="component" value="Unassembled WGS sequence"/>
</dbReference>